<evidence type="ECO:0000313" key="1">
    <source>
        <dbReference type="EMBL" id="KAG0444093.1"/>
    </source>
</evidence>
<sequence length="178" mass="19475">MLRLSVYADKHRQSFAPSNIIHHVEMRSICLSREGSAMKQCSPASAVTNSGVAAASAQPHIAHLCMKEAFDTIIASIREASRCCSTLQTLESDWPVLSTVLQGLPGLLKDKALVLSGQMSFRALCVRLRNQANERNRKPLDQMHRVPAGVTASDLNALLYPAMAAMTMYRTELDSSSM</sequence>
<comment type="caution">
    <text evidence="1">The sequence shown here is derived from an EMBL/GenBank/DDBJ whole genome shotgun (WGS) entry which is preliminary data.</text>
</comment>
<accession>A0AC60QWK3</accession>
<reference evidence="1 2" key="1">
    <citation type="journal article" date="2020" name="Cell">
        <title>Large-Scale Comparative Analyses of Tick Genomes Elucidate Their Genetic Diversity and Vector Capacities.</title>
        <authorList>
            <consortium name="Tick Genome and Microbiome Consortium (TIGMIC)"/>
            <person name="Jia N."/>
            <person name="Wang J."/>
            <person name="Shi W."/>
            <person name="Du L."/>
            <person name="Sun Y."/>
            <person name="Zhan W."/>
            <person name="Jiang J.F."/>
            <person name="Wang Q."/>
            <person name="Zhang B."/>
            <person name="Ji P."/>
            <person name="Bell-Sakyi L."/>
            <person name="Cui X.M."/>
            <person name="Yuan T.T."/>
            <person name="Jiang B.G."/>
            <person name="Yang W.F."/>
            <person name="Lam T.T."/>
            <person name="Chang Q.C."/>
            <person name="Ding S.J."/>
            <person name="Wang X.J."/>
            <person name="Zhu J.G."/>
            <person name="Ruan X.D."/>
            <person name="Zhao L."/>
            <person name="Wei J.T."/>
            <person name="Ye R.Z."/>
            <person name="Que T.C."/>
            <person name="Du C.H."/>
            <person name="Zhou Y.H."/>
            <person name="Cheng J.X."/>
            <person name="Dai P.F."/>
            <person name="Guo W.B."/>
            <person name="Han X.H."/>
            <person name="Huang E.J."/>
            <person name="Li L.F."/>
            <person name="Wei W."/>
            <person name="Gao Y.C."/>
            <person name="Liu J.Z."/>
            <person name="Shao H.Z."/>
            <person name="Wang X."/>
            <person name="Wang C.C."/>
            <person name="Yang T.C."/>
            <person name="Huo Q.B."/>
            <person name="Li W."/>
            <person name="Chen H.Y."/>
            <person name="Chen S.E."/>
            <person name="Zhou L.G."/>
            <person name="Ni X.B."/>
            <person name="Tian J.H."/>
            <person name="Sheng Y."/>
            <person name="Liu T."/>
            <person name="Pan Y.S."/>
            <person name="Xia L.Y."/>
            <person name="Li J."/>
            <person name="Zhao F."/>
            <person name="Cao W.C."/>
        </authorList>
    </citation>
    <scope>NUCLEOTIDE SEQUENCE [LARGE SCALE GENOMIC DNA]</scope>
    <source>
        <strain evidence="1">Iper-2018</strain>
    </source>
</reference>
<feature type="non-terminal residue" evidence="1">
    <location>
        <position position="178"/>
    </location>
</feature>
<dbReference type="Proteomes" id="UP000805193">
    <property type="component" value="Unassembled WGS sequence"/>
</dbReference>
<gene>
    <name evidence="1" type="ORF">HPB47_014186</name>
</gene>
<name>A0AC60QWK3_IXOPE</name>
<dbReference type="EMBL" id="JABSTQ010002487">
    <property type="protein sequence ID" value="KAG0444093.1"/>
    <property type="molecule type" value="Genomic_DNA"/>
</dbReference>
<evidence type="ECO:0000313" key="2">
    <source>
        <dbReference type="Proteomes" id="UP000805193"/>
    </source>
</evidence>
<protein>
    <submittedName>
        <fullName evidence="1">Uncharacterized protein</fullName>
    </submittedName>
</protein>
<keyword evidence="2" id="KW-1185">Reference proteome</keyword>
<organism evidence="1 2">
    <name type="scientific">Ixodes persulcatus</name>
    <name type="common">Taiga tick</name>
    <dbReference type="NCBI Taxonomy" id="34615"/>
    <lineage>
        <taxon>Eukaryota</taxon>
        <taxon>Metazoa</taxon>
        <taxon>Ecdysozoa</taxon>
        <taxon>Arthropoda</taxon>
        <taxon>Chelicerata</taxon>
        <taxon>Arachnida</taxon>
        <taxon>Acari</taxon>
        <taxon>Parasitiformes</taxon>
        <taxon>Ixodida</taxon>
        <taxon>Ixodoidea</taxon>
        <taxon>Ixodidae</taxon>
        <taxon>Ixodinae</taxon>
        <taxon>Ixodes</taxon>
    </lineage>
</organism>
<proteinExistence type="predicted"/>